<evidence type="ECO:0000313" key="3">
    <source>
        <dbReference type="Proteomes" id="UP000661280"/>
    </source>
</evidence>
<evidence type="ECO:0000256" key="1">
    <source>
        <dbReference type="SAM" id="MobiDB-lite"/>
    </source>
</evidence>
<dbReference type="KEGG" id="aluc:AKAW2_30258S"/>
<dbReference type="EMBL" id="AP024427">
    <property type="protein sequence ID" value="BCR96939.1"/>
    <property type="molecule type" value="Genomic_DNA"/>
</dbReference>
<dbReference type="GeneID" id="64958264"/>
<sequence length="72" mass="7746">MTCHHVISGNKPPFPHQASTIKVTTAGIHVSPRSQSDQAPNRTSATGSRTSASSSPRYILTRTPQYKDSPGR</sequence>
<proteinExistence type="predicted"/>
<gene>
    <name evidence="2" type="ORF">AKAW2_30258S</name>
</gene>
<accession>A0A7R7W6H6</accession>
<reference evidence="2" key="1">
    <citation type="submission" date="2021-01" db="EMBL/GenBank/DDBJ databases">
        <authorList>
            <consortium name="Aspergillus luchuensis mut. kawachii IFO 4304 genome sequencing consortium"/>
            <person name="Kazuki M."/>
            <person name="Futagami T."/>
        </authorList>
    </citation>
    <scope>NUCLEOTIDE SEQUENCE</scope>
    <source>
        <strain evidence="2">IFO 4308</strain>
    </source>
</reference>
<organism evidence="2 3">
    <name type="scientific">Aspergillus kawachii</name>
    <name type="common">White koji mold</name>
    <name type="synonym">Aspergillus awamori var. kawachi</name>
    <dbReference type="NCBI Taxonomy" id="1069201"/>
    <lineage>
        <taxon>Eukaryota</taxon>
        <taxon>Fungi</taxon>
        <taxon>Dikarya</taxon>
        <taxon>Ascomycota</taxon>
        <taxon>Pezizomycotina</taxon>
        <taxon>Eurotiomycetes</taxon>
        <taxon>Eurotiomycetidae</taxon>
        <taxon>Eurotiales</taxon>
        <taxon>Aspergillaceae</taxon>
        <taxon>Aspergillus</taxon>
        <taxon>Aspergillus subgen. Circumdati</taxon>
    </lineage>
</organism>
<evidence type="ECO:0000313" key="2">
    <source>
        <dbReference type="EMBL" id="BCR96939.1"/>
    </source>
</evidence>
<reference evidence="2" key="2">
    <citation type="submission" date="2021-02" db="EMBL/GenBank/DDBJ databases">
        <title>Aspergillus luchuensis mut. kawachii IFO 4304 genome sequence.</title>
        <authorList>
            <person name="Mori K."/>
            <person name="Kadooka C."/>
            <person name="Goto M."/>
            <person name="Futagami T."/>
        </authorList>
    </citation>
    <scope>NUCLEOTIDE SEQUENCE</scope>
    <source>
        <strain evidence="2">IFO 4308</strain>
    </source>
</reference>
<dbReference type="Proteomes" id="UP000661280">
    <property type="component" value="Chromosome 3"/>
</dbReference>
<name>A0A7R7W6H6_ASPKA</name>
<protein>
    <submittedName>
        <fullName evidence="2">Uncharacterized protein</fullName>
    </submittedName>
</protein>
<feature type="compositionally biased region" description="Polar residues" evidence="1">
    <location>
        <begin position="32"/>
        <end position="41"/>
    </location>
</feature>
<dbReference type="AlphaFoldDB" id="A0A7R7W6H6"/>
<keyword evidence="3" id="KW-1185">Reference proteome</keyword>
<feature type="compositionally biased region" description="Low complexity" evidence="1">
    <location>
        <begin position="42"/>
        <end position="55"/>
    </location>
</feature>
<dbReference type="RefSeq" id="XP_041540705.1">
    <property type="nucleotide sequence ID" value="XM_041686751.1"/>
</dbReference>
<feature type="region of interest" description="Disordered" evidence="1">
    <location>
        <begin position="28"/>
        <end position="72"/>
    </location>
</feature>